<reference evidence="4 5" key="1">
    <citation type="submission" date="2020-10" db="EMBL/GenBank/DDBJ databases">
        <title>The Coptis chinensis genome and diversification of protoberbering-type alkaloids.</title>
        <authorList>
            <person name="Wang B."/>
            <person name="Shu S."/>
            <person name="Song C."/>
            <person name="Liu Y."/>
        </authorList>
    </citation>
    <scope>NUCLEOTIDE SEQUENCE [LARGE SCALE GENOMIC DNA]</scope>
    <source>
        <strain evidence="4">HL-2020</strain>
        <tissue evidence="4">Leaf</tissue>
    </source>
</reference>
<protein>
    <submittedName>
        <fullName evidence="4">Uncharacterized protein</fullName>
    </submittedName>
</protein>
<comment type="caution">
    <text evidence="4">The sequence shown here is derived from an EMBL/GenBank/DDBJ whole genome shotgun (WGS) entry which is preliminary data.</text>
</comment>
<dbReference type="InterPro" id="IPR050173">
    <property type="entry name" value="ABC_transporter_C-like"/>
</dbReference>
<name>A0A835M3B5_9MAGN</name>
<dbReference type="Gene3D" id="3.40.50.300">
    <property type="entry name" value="P-loop containing nucleotide triphosphate hydrolases"/>
    <property type="match status" value="1"/>
</dbReference>
<keyword evidence="1" id="KW-0547">Nucleotide-binding</keyword>
<dbReference type="OrthoDB" id="6129702at2759"/>
<evidence type="ECO:0000313" key="4">
    <source>
        <dbReference type="EMBL" id="KAF9618113.1"/>
    </source>
</evidence>
<dbReference type="Proteomes" id="UP000631114">
    <property type="component" value="Unassembled WGS sequence"/>
</dbReference>
<evidence type="ECO:0000256" key="1">
    <source>
        <dbReference type="ARBA" id="ARBA00022741"/>
    </source>
</evidence>
<dbReference type="SUPFAM" id="SSF52540">
    <property type="entry name" value="P-loop containing nucleoside triphosphate hydrolases"/>
    <property type="match status" value="1"/>
</dbReference>
<evidence type="ECO:0000256" key="2">
    <source>
        <dbReference type="ARBA" id="ARBA00022840"/>
    </source>
</evidence>
<dbReference type="GO" id="GO:0016020">
    <property type="term" value="C:membrane"/>
    <property type="evidence" value="ECO:0007669"/>
    <property type="project" value="TreeGrafter"/>
</dbReference>
<accession>A0A835M3B5</accession>
<dbReference type="AlphaFoldDB" id="A0A835M3B5"/>
<organism evidence="4 5">
    <name type="scientific">Coptis chinensis</name>
    <dbReference type="NCBI Taxonomy" id="261450"/>
    <lineage>
        <taxon>Eukaryota</taxon>
        <taxon>Viridiplantae</taxon>
        <taxon>Streptophyta</taxon>
        <taxon>Embryophyta</taxon>
        <taxon>Tracheophyta</taxon>
        <taxon>Spermatophyta</taxon>
        <taxon>Magnoliopsida</taxon>
        <taxon>Ranunculales</taxon>
        <taxon>Ranunculaceae</taxon>
        <taxon>Coptidoideae</taxon>
        <taxon>Coptis</taxon>
    </lineage>
</organism>
<feature type="compositionally biased region" description="Polar residues" evidence="3">
    <location>
        <begin position="8"/>
        <end position="20"/>
    </location>
</feature>
<dbReference type="PANTHER" id="PTHR24223:SF181">
    <property type="entry name" value="ABC TRANSPORTER C FAMILY MEMBER 3"/>
    <property type="match status" value="1"/>
</dbReference>
<keyword evidence="5" id="KW-1185">Reference proteome</keyword>
<sequence>MWNFRLNEASNETSQTSANRTPSKRVCRIKEYRFVMPAYAPLILQGLTCTFLRGMKSCKVSHILIDGADISLIGLRDLRLRLSIIPQDPTMFEGTVRSNFDQLEEHKDEEIWELSNYSSMEGVLYCKPHFEHLFKESGNFNWNFQSSLTKSVSKLTPELARSPSKAARMFSGTQDKCVTCGKMTYPLEKEMDVAESDLNREEVERIKVLIFASFANLIVA</sequence>
<evidence type="ECO:0000256" key="3">
    <source>
        <dbReference type="SAM" id="MobiDB-lite"/>
    </source>
</evidence>
<feature type="region of interest" description="Disordered" evidence="3">
    <location>
        <begin position="1"/>
        <end position="20"/>
    </location>
</feature>
<dbReference type="PANTHER" id="PTHR24223">
    <property type="entry name" value="ATP-BINDING CASSETTE SUB-FAMILY C"/>
    <property type="match status" value="1"/>
</dbReference>
<proteinExistence type="predicted"/>
<evidence type="ECO:0000313" key="5">
    <source>
        <dbReference type="Proteomes" id="UP000631114"/>
    </source>
</evidence>
<dbReference type="SUPFAM" id="SSF57716">
    <property type="entry name" value="Glucocorticoid receptor-like (DNA-binding domain)"/>
    <property type="match status" value="1"/>
</dbReference>
<keyword evidence="2" id="KW-0067">ATP-binding</keyword>
<dbReference type="EMBL" id="JADFTS010000002">
    <property type="protein sequence ID" value="KAF9618113.1"/>
    <property type="molecule type" value="Genomic_DNA"/>
</dbReference>
<dbReference type="GO" id="GO:0005524">
    <property type="term" value="F:ATP binding"/>
    <property type="evidence" value="ECO:0007669"/>
    <property type="project" value="UniProtKB-KW"/>
</dbReference>
<dbReference type="InterPro" id="IPR027417">
    <property type="entry name" value="P-loop_NTPase"/>
</dbReference>
<gene>
    <name evidence="4" type="ORF">IFM89_000072</name>
</gene>
<dbReference type="GO" id="GO:0042626">
    <property type="term" value="F:ATPase-coupled transmembrane transporter activity"/>
    <property type="evidence" value="ECO:0007669"/>
    <property type="project" value="TreeGrafter"/>
</dbReference>